<dbReference type="SMART" id="SM00317">
    <property type="entry name" value="SET"/>
    <property type="match status" value="1"/>
</dbReference>
<dbReference type="Pfam" id="PF05033">
    <property type="entry name" value="Pre-SET"/>
    <property type="match status" value="1"/>
</dbReference>
<dbReference type="InterPro" id="IPR007728">
    <property type="entry name" value="Pre-SET_dom"/>
</dbReference>
<evidence type="ECO:0000259" key="9">
    <source>
        <dbReference type="PROSITE" id="PS50280"/>
    </source>
</evidence>
<dbReference type="GO" id="GO:0008270">
    <property type="term" value="F:zinc ion binding"/>
    <property type="evidence" value="ECO:0007669"/>
    <property type="project" value="InterPro"/>
</dbReference>
<evidence type="ECO:0000256" key="7">
    <source>
        <dbReference type="ARBA" id="ARBA00022833"/>
    </source>
</evidence>
<name>A0A427YAG3_9TREE</name>
<dbReference type="Pfam" id="PF00856">
    <property type="entry name" value="SET"/>
    <property type="match status" value="1"/>
</dbReference>
<comment type="caution">
    <text evidence="11">The sequence shown here is derived from an EMBL/GenBank/DDBJ whole genome shotgun (WGS) entry which is preliminary data.</text>
</comment>
<dbReference type="InterPro" id="IPR050973">
    <property type="entry name" value="H3K9_Histone-Lys_N-MTase"/>
</dbReference>
<comment type="subcellular location">
    <subcellularLocation>
        <location evidence="1">Chromosome</location>
    </subcellularLocation>
</comment>
<dbReference type="PANTHER" id="PTHR46223:SF3">
    <property type="entry name" value="HISTONE-LYSINE N-METHYLTRANSFERASE SET-23"/>
    <property type="match status" value="1"/>
</dbReference>
<dbReference type="AlphaFoldDB" id="A0A427YAG3"/>
<protein>
    <recommendedName>
        <fullName evidence="13">Histone-lysine N-methyltransferase</fullName>
    </recommendedName>
</protein>
<dbReference type="EMBL" id="RSCE01000001">
    <property type="protein sequence ID" value="RSH88103.1"/>
    <property type="molecule type" value="Genomic_DNA"/>
</dbReference>
<evidence type="ECO:0000256" key="1">
    <source>
        <dbReference type="ARBA" id="ARBA00004286"/>
    </source>
</evidence>
<feature type="domain" description="SET" evidence="9">
    <location>
        <begin position="790"/>
        <end position="960"/>
    </location>
</feature>
<dbReference type="InterPro" id="IPR003616">
    <property type="entry name" value="Post-SET_dom"/>
</dbReference>
<evidence type="ECO:0008006" key="13">
    <source>
        <dbReference type="Google" id="ProtNLM"/>
    </source>
</evidence>
<dbReference type="GeneID" id="39585173"/>
<keyword evidence="4" id="KW-0808">Transferase</keyword>
<dbReference type="PROSITE" id="PS50280">
    <property type="entry name" value="SET"/>
    <property type="match status" value="1"/>
</dbReference>
<evidence type="ECO:0000256" key="4">
    <source>
        <dbReference type="ARBA" id="ARBA00022679"/>
    </source>
</evidence>
<feature type="region of interest" description="Disordered" evidence="8">
    <location>
        <begin position="968"/>
        <end position="1002"/>
    </location>
</feature>
<feature type="compositionally biased region" description="Low complexity" evidence="8">
    <location>
        <begin position="342"/>
        <end position="359"/>
    </location>
</feature>
<evidence type="ECO:0000256" key="2">
    <source>
        <dbReference type="ARBA" id="ARBA00022454"/>
    </source>
</evidence>
<feature type="domain" description="Post-SET" evidence="10">
    <location>
        <begin position="1008"/>
        <end position="1024"/>
    </location>
</feature>
<keyword evidence="6" id="KW-0479">Metal-binding</keyword>
<dbReference type="GO" id="GO:0005694">
    <property type="term" value="C:chromosome"/>
    <property type="evidence" value="ECO:0007669"/>
    <property type="project" value="UniProtKB-SubCell"/>
</dbReference>
<reference evidence="11 12" key="1">
    <citation type="submission" date="2018-11" db="EMBL/GenBank/DDBJ databases">
        <title>Genome sequence of Apiotrichum porosum DSM 27194.</title>
        <authorList>
            <person name="Aliyu H."/>
            <person name="Gorte O."/>
            <person name="Ochsenreither K."/>
        </authorList>
    </citation>
    <scope>NUCLEOTIDE SEQUENCE [LARGE SCALE GENOMIC DNA]</scope>
    <source>
        <strain evidence="11 12">DSM 27194</strain>
    </source>
</reference>
<feature type="region of interest" description="Disordered" evidence="8">
    <location>
        <begin position="74"/>
        <end position="209"/>
    </location>
</feature>
<evidence type="ECO:0000313" key="11">
    <source>
        <dbReference type="EMBL" id="RSH88103.1"/>
    </source>
</evidence>
<dbReference type="RefSeq" id="XP_028480311.1">
    <property type="nucleotide sequence ID" value="XM_028616454.1"/>
</dbReference>
<keyword evidence="5" id="KW-0949">S-adenosyl-L-methionine</keyword>
<dbReference type="PANTHER" id="PTHR46223">
    <property type="entry name" value="HISTONE-LYSINE N-METHYLTRANSFERASE SUV39H"/>
    <property type="match status" value="1"/>
</dbReference>
<dbReference type="GO" id="GO:0042054">
    <property type="term" value="F:histone methyltransferase activity"/>
    <property type="evidence" value="ECO:0007669"/>
    <property type="project" value="InterPro"/>
</dbReference>
<dbReference type="Proteomes" id="UP000279236">
    <property type="component" value="Unassembled WGS sequence"/>
</dbReference>
<dbReference type="OrthoDB" id="308383at2759"/>
<keyword evidence="3" id="KW-0489">Methyltransferase</keyword>
<organism evidence="11 12">
    <name type="scientific">Apiotrichum porosum</name>
    <dbReference type="NCBI Taxonomy" id="105984"/>
    <lineage>
        <taxon>Eukaryota</taxon>
        <taxon>Fungi</taxon>
        <taxon>Dikarya</taxon>
        <taxon>Basidiomycota</taxon>
        <taxon>Agaricomycotina</taxon>
        <taxon>Tremellomycetes</taxon>
        <taxon>Trichosporonales</taxon>
        <taxon>Trichosporonaceae</taxon>
        <taxon>Apiotrichum</taxon>
    </lineage>
</organism>
<evidence type="ECO:0000256" key="6">
    <source>
        <dbReference type="ARBA" id="ARBA00022723"/>
    </source>
</evidence>
<evidence type="ECO:0000256" key="3">
    <source>
        <dbReference type="ARBA" id="ARBA00022603"/>
    </source>
</evidence>
<feature type="compositionally biased region" description="Acidic residues" evidence="8">
    <location>
        <begin position="380"/>
        <end position="391"/>
    </location>
</feature>
<accession>A0A427YAG3</accession>
<evidence type="ECO:0000256" key="8">
    <source>
        <dbReference type="SAM" id="MobiDB-lite"/>
    </source>
</evidence>
<dbReference type="Gene3D" id="2.170.270.10">
    <property type="entry name" value="SET domain"/>
    <property type="match status" value="1"/>
</dbReference>
<feature type="compositionally biased region" description="Pro residues" evidence="8">
    <location>
        <begin position="318"/>
        <end position="328"/>
    </location>
</feature>
<feature type="compositionally biased region" description="Low complexity" evidence="8">
    <location>
        <begin position="442"/>
        <end position="468"/>
    </location>
</feature>
<dbReference type="SMART" id="SM00468">
    <property type="entry name" value="PreSET"/>
    <property type="match status" value="1"/>
</dbReference>
<feature type="compositionally biased region" description="Polar residues" evidence="8">
    <location>
        <begin position="85"/>
        <end position="99"/>
    </location>
</feature>
<dbReference type="SUPFAM" id="SSF82199">
    <property type="entry name" value="SET domain"/>
    <property type="match status" value="1"/>
</dbReference>
<dbReference type="PROSITE" id="PS50868">
    <property type="entry name" value="POST_SET"/>
    <property type="match status" value="1"/>
</dbReference>
<proteinExistence type="predicted"/>
<evidence type="ECO:0000313" key="12">
    <source>
        <dbReference type="Proteomes" id="UP000279236"/>
    </source>
</evidence>
<feature type="region of interest" description="Disordered" evidence="8">
    <location>
        <begin position="222"/>
        <end position="562"/>
    </location>
</feature>
<evidence type="ECO:0000259" key="10">
    <source>
        <dbReference type="PROSITE" id="PS50868"/>
    </source>
</evidence>
<dbReference type="GO" id="GO:0005634">
    <property type="term" value="C:nucleus"/>
    <property type="evidence" value="ECO:0007669"/>
    <property type="project" value="InterPro"/>
</dbReference>
<dbReference type="InterPro" id="IPR001214">
    <property type="entry name" value="SET_dom"/>
</dbReference>
<gene>
    <name evidence="11" type="ORF">EHS24_000630</name>
</gene>
<feature type="compositionally biased region" description="Pro residues" evidence="8">
    <location>
        <begin position="241"/>
        <end position="253"/>
    </location>
</feature>
<feature type="compositionally biased region" description="Basic and acidic residues" evidence="8">
    <location>
        <begin position="469"/>
        <end position="478"/>
    </location>
</feature>
<evidence type="ECO:0000256" key="5">
    <source>
        <dbReference type="ARBA" id="ARBA00022691"/>
    </source>
</evidence>
<keyword evidence="7" id="KW-0862">Zinc</keyword>
<dbReference type="STRING" id="105984.A0A427YAG3"/>
<keyword evidence="2" id="KW-0158">Chromosome</keyword>
<dbReference type="InterPro" id="IPR046341">
    <property type="entry name" value="SET_dom_sf"/>
</dbReference>
<dbReference type="GO" id="GO:0032259">
    <property type="term" value="P:methylation"/>
    <property type="evidence" value="ECO:0007669"/>
    <property type="project" value="UniProtKB-KW"/>
</dbReference>
<sequence length="1029" mass="110383">MRPRKSSGVGAEDDPIDLISSDDGSPAPPPVTSSARLRKERAYIPNITDDSGSASEVNLLRNLLPGVQAAKERAAKQAAQEASRNRVQVKQSASTTNTPAKDKGKGQATIDNEEQRRFGAYFHNTPSSSSRPAKVLDLTQDTDSDSPAADVGKGKGKGKGRTVDSESRKRPRQSSTASPRKRPVPNRDSSPSDSDDPPPPRRRHIGFQRLALAAVDAMFHESVGPGSWSHPVPMGGHNPAPRQPPSEPAPVRGPKPGSWGNFEPLVLPIKKRDAPETSGPEGSSPPPSHPEKKKVVARKSVGGRAPRPVKSDVAKVPVLPPPSPPKVAPAPVRTGPSWRVHSPTPVVSSSSQSAPVTATDLEEPPMDEPRMDFTTSPVEDFADSDDVEVDNGLDFGDAGGLDDELPSEPIAAPNASTANTLDQMPEPSDVPRTSDLSPAPPTATVGTTATRSRSSSSSSSSDMSALARLDWDDNRAGHSEAGFSEASGPSRDPLNIISEDDGPAAALHGSGSEAEEPIESPPAGRKAAYSPPIAEAQAHKSRSESSDSNMEAVQTPAALKQHDPVVMSPTAEVDSSFPPIVVDRLEVRRIIAEVQAPPEVNKILSGWSASSCKVAPIVTSRAPDEEQPPPGRRGVAKRSIDHEIVDEWNGRLTKLTNNGDLHCAIFEAYIGWATSTDEPFAPEIKVVNKIDAHGGPPKLEFQYSNEMLYHPDVPDPEMGLGCGCEGPCDPESKTCTCRKRQELYLYGYNEGFNYASDGRVRQPDCPIWECGPACGCPPECMNRRGRDKGMKLEIFQTGKCGWGVKTNSYIPQGQFIGIYAGEVITDAESERRGHTYEKLGRTYLFDFDGYSIGNPPPEGWMEGKPPPKERLEDFDPRAAQLVREEAKRIQQAKENGEDNPSSYSVDAFHYGFTRFINHSCDPNVLITSAYVKDFHPARPLLVMFARRPIMAGDELCISYKGIEALPRPHSVPPEAAHSGGGGGGRRAAKSKTTALAHVTPSKGQTVPSHAECHCGSIKCNGYMFGSGPD</sequence>
<keyword evidence="12" id="KW-1185">Reference proteome</keyword>
<feature type="region of interest" description="Disordered" evidence="8">
    <location>
        <begin position="1"/>
        <end position="55"/>
    </location>
</feature>